<comment type="caution">
    <text evidence="1">The sequence shown here is derived from an EMBL/GenBank/DDBJ whole genome shotgun (WGS) entry which is preliminary data.</text>
</comment>
<dbReference type="EMBL" id="JACGWN010000010">
    <property type="protein sequence ID" value="KAL0427909.1"/>
    <property type="molecule type" value="Genomic_DNA"/>
</dbReference>
<protein>
    <submittedName>
        <fullName evidence="1">Uncharacterized protein</fullName>
    </submittedName>
</protein>
<proteinExistence type="predicted"/>
<dbReference type="PANTHER" id="PTHR34222:SF99">
    <property type="entry name" value="PROTEIN, PUTATIVE-RELATED"/>
    <property type="match status" value="1"/>
</dbReference>
<dbReference type="PANTHER" id="PTHR34222">
    <property type="entry name" value="GAG_PRE-INTEGRS DOMAIN-CONTAINING PROTEIN"/>
    <property type="match status" value="1"/>
</dbReference>
<sequence length="149" mass="17078">MQFLMGLHESYSAELSQIRLIDPLPDAQKAYAMIMRVEKERSIHVELNDISNHVACHLNLKDNRKDQNEKFANKQKPFVDERIDLRLLSQIWTFEDSCFKLHGTPDCHKVLNEQKKKGVGGRNFIRNIDEQAGGTNGGQSNVIDMVSQI</sequence>
<reference evidence="1" key="1">
    <citation type="submission" date="2020-06" db="EMBL/GenBank/DDBJ databases">
        <authorList>
            <person name="Li T."/>
            <person name="Hu X."/>
            <person name="Zhang T."/>
            <person name="Song X."/>
            <person name="Zhang H."/>
            <person name="Dai N."/>
            <person name="Sheng W."/>
            <person name="Hou X."/>
            <person name="Wei L."/>
        </authorList>
    </citation>
    <scope>NUCLEOTIDE SEQUENCE</scope>
    <source>
        <strain evidence="1">KEN1</strain>
        <tissue evidence="1">Leaf</tissue>
    </source>
</reference>
<gene>
    <name evidence="1" type="ORF">Slati_2965700</name>
</gene>
<reference evidence="1" key="2">
    <citation type="journal article" date="2024" name="Plant">
        <title>Genomic evolution and insights into agronomic trait innovations of Sesamum species.</title>
        <authorList>
            <person name="Miao H."/>
            <person name="Wang L."/>
            <person name="Qu L."/>
            <person name="Liu H."/>
            <person name="Sun Y."/>
            <person name="Le M."/>
            <person name="Wang Q."/>
            <person name="Wei S."/>
            <person name="Zheng Y."/>
            <person name="Lin W."/>
            <person name="Duan Y."/>
            <person name="Cao H."/>
            <person name="Xiong S."/>
            <person name="Wang X."/>
            <person name="Wei L."/>
            <person name="Li C."/>
            <person name="Ma Q."/>
            <person name="Ju M."/>
            <person name="Zhao R."/>
            <person name="Li G."/>
            <person name="Mu C."/>
            <person name="Tian Q."/>
            <person name="Mei H."/>
            <person name="Zhang T."/>
            <person name="Gao T."/>
            <person name="Zhang H."/>
        </authorList>
    </citation>
    <scope>NUCLEOTIDE SEQUENCE</scope>
    <source>
        <strain evidence="1">KEN1</strain>
    </source>
</reference>
<evidence type="ECO:0000313" key="1">
    <source>
        <dbReference type="EMBL" id="KAL0427909.1"/>
    </source>
</evidence>
<dbReference type="AlphaFoldDB" id="A0AAW2VE82"/>
<organism evidence="1">
    <name type="scientific">Sesamum latifolium</name>
    <dbReference type="NCBI Taxonomy" id="2727402"/>
    <lineage>
        <taxon>Eukaryota</taxon>
        <taxon>Viridiplantae</taxon>
        <taxon>Streptophyta</taxon>
        <taxon>Embryophyta</taxon>
        <taxon>Tracheophyta</taxon>
        <taxon>Spermatophyta</taxon>
        <taxon>Magnoliopsida</taxon>
        <taxon>eudicotyledons</taxon>
        <taxon>Gunneridae</taxon>
        <taxon>Pentapetalae</taxon>
        <taxon>asterids</taxon>
        <taxon>lamiids</taxon>
        <taxon>Lamiales</taxon>
        <taxon>Pedaliaceae</taxon>
        <taxon>Sesamum</taxon>
    </lineage>
</organism>
<accession>A0AAW2VE82</accession>
<name>A0AAW2VE82_9LAMI</name>